<comment type="caution">
    <text evidence="7">The sequence shown here is derived from an EMBL/GenBank/DDBJ whole genome shotgun (WGS) entry which is preliminary data.</text>
</comment>
<gene>
    <name evidence="7" type="ORF">AC579_1534</name>
</gene>
<dbReference type="STRING" id="113226.A0A139ILZ4"/>
<reference evidence="7 8" key="1">
    <citation type="submission" date="2015-07" db="EMBL/GenBank/DDBJ databases">
        <title>Comparative genomics of the Sigatoka disease complex on banana suggests a link between parallel evolutionary changes in Pseudocercospora fijiensis and Pseudocercospora eumusae and increased virulence on the banana host.</title>
        <authorList>
            <person name="Chang T.-C."/>
            <person name="Salvucci A."/>
            <person name="Crous P.W."/>
            <person name="Stergiopoulos I."/>
        </authorList>
    </citation>
    <scope>NUCLEOTIDE SEQUENCE [LARGE SCALE GENOMIC DNA]</scope>
    <source>
        <strain evidence="7 8">CBS 116634</strain>
    </source>
</reference>
<dbReference type="InterPro" id="IPR013901">
    <property type="entry name" value="Anthrone_oxy"/>
</dbReference>
<dbReference type="AlphaFoldDB" id="A0A139ILZ4"/>
<proteinExistence type="inferred from homology"/>
<evidence type="ECO:0000256" key="2">
    <source>
        <dbReference type="ARBA" id="ARBA00022692"/>
    </source>
</evidence>
<dbReference type="GO" id="GO:0016020">
    <property type="term" value="C:membrane"/>
    <property type="evidence" value="ECO:0007669"/>
    <property type="project" value="UniProtKB-SubCell"/>
</dbReference>
<protein>
    <submittedName>
        <fullName evidence="7">Uncharacterized protein</fullName>
    </submittedName>
</protein>
<keyword evidence="2 6" id="KW-0812">Transmembrane</keyword>
<dbReference type="EMBL" id="LFZO01000051">
    <property type="protein sequence ID" value="KXT15739.1"/>
    <property type="molecule type" value="Genomic_DNA"/>
</dbReference>
<organism evidence="7 8">
    <name type="scientific">Pseudocercospora musae</name>
    <dbReference type="NCBI Taxonomy" id="113226"/>
    <lineage>
        <taxon>Eukaryota</taxon>
        <taxon>Fungi</taxon>
        <taxon>Dikarya</taxon>
        <taxon>Ascomycota</taxon>
        <taxon>Pezizomycotina</taxon>
        <taxon>Dothideomycetes</taxon>
        <taxon>Dothideomycetidae</taxon>
        <taxon>Mycosphaerellales</taxon>
        <taxon>Mycosphaerellaceae</taxon>
        <taxon>Pseudocercospora</taxon>
    </lineage>
</organism>
<dbReference type="PANTHER" id="PTHR35042">
    <property type="entry name" value="ANTHRONE OXYGENASE ENCC"/>
    <property type="match status" value="1"/>
</dbReference>
<accession>A0A139ILZ4</accession>
<keyword evidence="8" id="KW-1185">Reference proteome</keyword>
<sequence>MDSILAAKSIALPAAFFAGSYNFAFSQNAVPILYSQPNSVSTKVFAQVYYNGLNILAPINVLGATAFAYLAYRAKDSSQRTVYTSGAVLMGGIGVWTAIVMKPGINRLIEISKDLSLQQKAGVSEEVSKLLKGWTGLGEFFPCKQHTRSDSFGEYLTIHQSFLLQQLPVSPLWRSGIAVSSGYSQARPDMVDLA</sequence>
<dbReference type="Proteomes" id="UP000073492">
    <property type="component" value="Unassembled WGS sequence"/>
</dbReference>
<evidence type="ECO:0000256" key="3">
    <source>
        <dbReference type="ARBA" id="ARBA00022989"/>
    </source>
</evidence>
<evidence type="ECO:0000313" key="8">
    <source>
        <dbReference type="Proteomes" id="UP000073492"/>
    </source>
</evidence>
<dbReference type="PANTHER" id="PTHR35042:SF1">
    <property type="entry name" value="DUF1772-DOMAIN-CONTAINING PROTEIN"/>
    <property type="match status" value="1"/>
</dbReference>
<evidence type="ECO:0000256" key="4">
    <source>
        <dbReference type="ARBA" id="ARBA00023136"/>
    </source>
</evidence>
<feature type="transmembrane region" description="Helical" evidence="6">
    <location>
        <begin position="48"/>
        <end position="70"/>
    </location>
</feature>
<keyword evidence="4 6" id="KW-0472">Membrane</keyword>
<comment type="subcellular location">
    <subcellularLocation>
        <location evidence="1">Membrane</location>
        <topology evidence="1">Multi-pass membrane protein</topology>
    </subcellularLocation>
</comment>
<evidence type="ECO:0000256" key="5">
    <source>
        <dbReference type="ARBA" id="ARBA00034313"/>
    </source>
</evidence>
<evidence type="ECO:0000256" key="6">
    <source>
        <dbReference type="SAM" id="Phobius"/>
    </source>
</evidence>
<evidence type="ECO:0000313" key="7">
    <source>
        <dbReference type="EMBL" id="KXT15739.1"/>
    </source>
</evidence>
<keyword evidence="3 6" id="KW-1133">Transmembrane helix</keyword>
<name>A0A139ILZ4_9PEZI</name>
<feature type="transmembrane region" description="Helical" evidence="6">
    <location>
        <begin position="82"/>
        <end position="101"/>
    </location>
</feature>
<evidence type="ECO:0000256" key="1">
    <source>
        <dbReference type="ARBA" id="ARBA00004141"/>
    </source>
</evidence>
<comment type="similarity">
    <text evidence="5">Belongs to the anthrone oxygenase family.</text>
</comment>
<dbReference type="Pfam" id="PF08592">
    <property type="entry name" value="Anthrone_oxy"/>
    <property type="match status" value="1"/>
</dbReference>
<dbReference type="OrthoDB" id="5954308at2759"/>